<dbReference type="OrthoDB" id="9801697at2"/>
<protein>
    <submittedName>
        <fullName evidence="1">Galactoside O-acetyltransferase</fullName>
    </submittedName>
</protein>
<evidence type="ECO:0000313" key="1">
    <source>
        <dbReference type="EMBL" id="AGF54959.1"/>
    </source>
</evidence>
<dbReference type="KEGG" id="csr:Cspa_c11830"/>
<dbReference type="CDD" id="cd04647">
    <property type="entry name" value="LbH_MAT_like"/>
    <property type="match status" value="1"/>
</dbReference>
<dbReference type="STRING" id="36745.CLSAP_11900"/>
<dbReference type="InterPro" id="IPR001451">
    <property type="entry name" value="Hexapep"/>
</dbReference>
<dbReference type="InterPro" id="IPR011004">
    <property type="entry name" value="Trimer_LpxA-like_sf"/>
</dbReference>
<dbReference type="SUPFAM" id="SSF51161">
    <property type="entry name" value="Trimeric LpxA-like enzymes"/>
    <property type="match status" value="1"/>
</dbReference>
<organism evidence="1 2">
    <name type="scientific">Clostridium saccharoperbutylacetonicum N1-4(HMT)</name>
    <dbReference type="NCBI Taxonomy" id="931276"/>
    <lineage>
        <taxon>Bacteria</taxon>
        <taxon>Bacillati</taxon>
        <taxon>Bacillota</taxon>
        <taxon>Clostridia</taxon>
        <taxon>Eubacteriales</taxon>
        <taxon>Clostridiaceae</taxon>
        <taxon>Clostridium</taxon>
    </lineage>
</organism>
<dbReference type="HOGENOM" id="CLU_051638_7_0_9"/>
<dbReference type="PANTHER" id="PTHR23416">
    <property type="entry name" value="SIALIC ACID SYNTHASE-RELATED"/>
    <property type="match status" value="1"/>
</dbReference>
<dbReference type="AlphaFoldDB" id="M1MAI2"/>
<proteinExistence type="predicted"/>
<keyword evidence="1" id="KW-0808">Transferase</keyword>
<dbReference type="EMBL" id="CP004121">
    <property type="protein sequence ID" value="AGF54959.1"/>
    <property type="molecule type" value="Genomic_DNA"/>
</dbReference>
<accession>M1MAI2</accession>
<name>M1MAI2_9CLOT</name>
<dbReference type="Gene3D" id="2.160.10.10">
    <property type="entry name" value="Hexapeptide repeat proteins"/>
    <property type="match status" value="1"/>
</dbReference>
<dbReference type="eggNOG" id="COG0110">
    <property type="taxonomic scope" value="Bacteria"/>
</dbReference>
<keyword evidence="2" id="KW-1185">Reference proteome</keyword>
<dbReference type="GO" id="GO:0016740">
    <property type="term" value="F:transferase activity"/>
    <property type="evidence" value="ECO:0007669"/>
    <property type="project" value="UniProtKB-KW"/>
</dbReference>
<dbReference type="InterPro" id="IPR051159">
    <property type="entry name" value="Hexapeptide_acetyltransf"/>
</dbReference>
<dbReference type="Pfam" id="PF14602">
    <property type="entry name" value="Hexapep_2"/>
    <property type="match status" value="1"/>
</dbReference>
<dbReference type="RefSeq" id="WP_015391284.1">
    <property type="nucleotide sequence ID" value="NC_020291.1"/>
</dbReference>
<reference evidence="1 2" key="1">
    <citation type="submission" date="2013-02" db="EMBL/GenBank/DDBJ databases">
        <title>Genome sequence of Clostridium saccharoperbutylacetonicum N1-4(HMT).</title>
        <authorList>
            <person name="Poehlein A."/>
            <person name="Daniel R."/>
        </authorList>
    </citation>
    <scope>NUCLEOTIDE SEQUENCE [LARGE SCALE GENOMIC DNA]</scope>
    <source>
        <strain evidence="2">N1-4(HMT)</strain>
    </source>
</reference>
<sequence length="184" mass="20425">MIGKIVKYLKSFIRIIILKLKFGKKIKFKLANIKSLYIGKNVKININMGCKLCFGENAYIEDFCRIECLKGNIYIGGNTFLNTNCNLIALVGINIGEDCLLGSNIGIYDHDHRYDMKDLPITKQGFTMGKIKIEDNVWIGSNCTITKGVNIKSTVIVAANSVVTKNLEAKGIYGGVPSKLIKKL</sequence>
<dbReference type="PANTHER" id="PTHR23416:SF78">
    <property type="entry name" value="LIPOPOLYSACCHARIDE BIOSYNTHESIS O-ACETYL TRANSFERASE WBBJ-RELATED"/>
    <property type="match status" value="1"/>
</dbReference>
<dbReference type="Proteomes" id="UP000011728">
    <property type="component" value="Chromosome"/>
</dbReference>
<dbReference type="PATRIC" id="fig|931276.5.peg.1140"/>
<gene>
    <name evidence="1" type="ORF">Cspa_c11830</name>
</gene>
<evidence type="ECO:0000313" key="2">
    <source>
        <dbReference type="Proteomes" id="UP000011728"/>
    </source>
</evidence>